<comment type="caution">
    <text evidence="2">The sequence shown here is derived from an EMBL/GenBank/DDBJ whole genome shotgun (WGS) entry which is preliminary data.</text>
</comment>
<proteinExistence type="predicted"/>
<evidence type="ECO:0000313" key="2">
    <source>
        <dbReference type="EMBL" id="MBL7256347.1"/>
    </source>
</evidence>
<keyword evidence="3" id="KW-1185">Reference proteome</keyword>
<organism evidence="2 3">
    <name type="scientific">Paractinoplanes lichenicola</name>
    <dbReference type="NCBI Taxonomy" id="2802976"/>
    <lineage>
        <taxon>Bacteria</taxon>
        <taxon>Bacillati</taxon>
        <taxon>Actinomycetota</taxon>
        <taxon>Actinomycetes</taxon>
        <taxon>Micromonosporales</taxon>
        <taxon>Micromonosporaceae</taxon>
        <taxon>Paractinoplanes</taxon>
    </lineage>
</organism>
<dbReference type="Proteomes" id="UP000598996">
    <property type="component" value="Unassembled WGS sequence"/>
</dbReference>
<reference evidence="2 3" key="1">
    <citation type="submission" date="2021-01" db="EMBL/GenBank/DDBJ databases">
        <title>Actinoplanes sp. nov. LDG1-01 isolated from lichen.</title>
        <authorList>
            <person name="Saeng-In P."/>
            <person name="Phongsopitanun W."/>
            <person name="Kanchanasin P."/>
            <person name="Yuki M."/>
            <person name="Kudo T."/>
            <person name="Ohkuma M."/>
            <person name="Tanasupawat S."/>
        </authorList>
    </citation>
    <scope>NUCLEOTIDE SEQUENCE [LARGE SCALE GENOMIC DNA]</scope>
    <source>
        <strain evidence="2 3">LDG1-01</strain>
    </source>
</reference>
<keyword evidence="1" id="KW-0472">Membrane</keyword>
<keyword evidence="1" id="KW-0812">Transmembrane</keyword>
<feature type="transmembrane region" description="Helical" evidence="1">
    <location>
        <begin position="47"/>
        <end position="66"/>
    </location>
</feature>
<protein>
    <submittedName>
        <fullName evidence="2">Uncharacterized protein</fullName>
    </submittedName>
</protein>
<dbReference type="EMBL" id="JAENHO010000005">
    <property type="protein sequence ID" value="MBL7256347.1"/>
    <property type="molecule type" value="Genomic_DNA"/>
</dbReference>
<dbReference type="RefSeq" id="WP_202992888.1">
    <property type="nucleotide sequence ID" value="NZ_JAENHO010000005.1"/>
</dbReference>
<name>A0ABS1VRF4_9ACTN</name>
<gene>
    <name evidence="2" type="ORF">JKJ07_18790</name>
</gene>
<accession>A0ABS1VRF4</accession>
<sequence>MTEPRRPRWQVASTAKQGFILGGFWSFLALSQAIVLAAGDGGWPSVLLGAGAAVLAAAYLTTAIALRRR</sequence>
<evidence type="ECO:0000256" key="1">
    <source>
        <dbReference type="SAM" id="Phobius"/>
    </source>
</evidence>
<evidence type="ECO:0000313" key="3">
    <source>
        <dbReference type="Proteomes" id="UP000598996"/>
    </source>
</evidence>
<keyword evidence="1" id="KW-1133">Transmembrane helix</keyword>